<evidence type="ECO:0000313" key="5">
    <source>
        <dbReference type="Proteomes" id="UP000054761"/>
    </source>
</evidence>
<dbReference type="STRING" id="454.Lisr_2202"/>
<dbReference type="RefSeq" id="WP_082636566.1">
    <property type="nucleotide sequence ID" value="NZ_CAAAJA010000151.1"/>
</dbReference>
<dbReference type="InterPro" id="IPR011010">
    <property type="entry name" value="DNA_brk_join_enz"/>
</dbReference>
<organism evidence="4 5">
    <name type="scientific">Legionella israelensis</name>
    <dbReference type="NCBI Taxonomy" id="454"/>
    <lineage>
        <taxon>Bacteria</taxon>
        <taxon>Pseudomonadati</taxon>
        <taxon>Pseudomonadota</taxon>
        <taxon>Gammaproteobacteria</taxon>
        <taxon>Legionellales</taxon>
        <taxon>Legionellaceae</taxon>
        <taxon>Legionella</taxon>
    </lineage>
</organism>
<evidence type="ECO:0000259" key="3">
    <source>
        <dbReference type="PROSITE" id="PS51898"/>
    </source>
</evidence>
<proteinExistence type="predicted"/>
<keyword evidence="5" id="KW-1185">Reference proteome</keyword>
<dbReference type="OrthoDB" id="305957at2"/>
<comment type="caution">
    <text evidence="4">The sequence shown here is derived from an EMBL/GenBank/DDBJ whole genome shotgun (WGS) entry which is preliminary data.</text>
</comment>
<protein>
    <submittedName>
        <fullName evidence="4">Site-specific tyrosine recombinase XerC</fullName>
    </submittedName>
</protein>
<dbReference type="CDD" id="cd00397">
    <property type="entry name" value="DNA_BRE_C"/>
    <property type="match status" value="1"/>
</dbReference>
<evidence type="ECO:0000256" key="1">
    <source>
        <dbReference type="ARBA" id="ARBA00023172"/>
    </source>
</evidence>
<dbReference type="AlphaFoldDB" id="A0A0W0V762"/>
<dbReference type="PATRIC" id="fig|454.4.peg.2405"/>
<dbReference type="Proteomes" id="UP000054761">
    <property type="component" value="Unassembled WGS sequence"/>
</dbReference>
<dbReference type="GO" id="GO:0006310">
    <property type="term" value="P:DNA recombination"/>
    <property type="evidence" value="ECO:0007669"/>
    <property type="project" value="UniProtKB-KW"/>
</dbReference>
<dbReference type="EMBL" id="LNYH01000129">
    <property type="protein sequence ID" value="KTD15959.1"/>
    <property type="molecule type" value="Genomic_DNA"/>
</dbReference>
<dbReference type="GO" id="GO:0015074">
    <property type="term" value="P:DNA integration"/>
    <property type="evidence" value="ECO:0007669"/>
    <property type="project" value="InterPro"/>
</dbReference>
<evidence type="ECO:0000313" key="4">
    <source>
        <dbReference type="EMBL" id="KTD15959.1"/>
    </source>
</evidence>
<dbReference type="SUPFAM" id="SSF56349">
    <property type="entry name" value="DNA breaking-rejoining enzymes"/>
    <property type="match status" value="1"/>
</dbReference>
<feature type="domain" description="Tyr recombinase" evidence="3">
    <location>
        <begin position="1"/>
        <end position="125"/>
    </location>
</feature>
<dbReference type="Gene3D" id="1.10.443.10">
    <property type="entry name" value="Intergrase catalytic core"/>
    <property type="match status" value="1"/>
</dbReference>
<sequence length="125" mass="14347">MSEAERKRLLIVAKNSQMPERNMALIYCSFGLGLRAKEIASLKISDVTDSDYKLLDEIRLKRSMTKGEKQRYAYLVNKKFCDALEAHIKHLKGANRDKPLFLTQRKSPCPPQPPQKLSHGLEDVF</sequence>
<keyword evidence="1" id="KW-0233">DNA recombination</keyword>
<name>A0A0W0V762_9GAMM</name>
<dbReference type="PROSITE" id="PS51898">
    <property type="entry name" value="TYR_RECOMBINASE"/>
    <property type="match status" value="1"/>
</dbReference>
<dbReference type="Pfam" id="PF00589">
    <property type="entry name" value="Phage_integrase"/>
    <property type="match status" value="1"/>
</dbReference>
<gene>
    <name evidence="4" type="ORF">Lisr_2202</name>
</gene>
<reference evidence="4 5" key="1">
    <citation type="submission" date="2015-11" db="EMBL/GenBank/DDBJ databases">
        <title>Genomic analysis of 38 Legionella species identifies large and diverse effector repertoires.</title>
        <authorList>
            <person name="Burstein D."/>
            <person name="Amaro F."/>
            <person name="Zusman T."/>
            <person name="Lifshitz Z."/>
            <person name="Cohen O."/>
            <person name="Gilbert J.A."/>
            <person name="Pupko T."/>
            <person name="Shuman H.A."/>
            <person name="Segal G."/>
        </authorList>
    </citation>
    <scope>NUCLEOTIDE SEQUENCE [LARGE SCALE GENOMIC DNA]</scope>
    <source>
        <strain evidence="4 5">Bercovier 4</strain>
    </source>
</reference>
<evidence type="ECO:0000256" key="2">
    <source>
        <dbReference type="SAM" id="MobiDB-lite"/>
    </source>
</evidence>
<accession>A0A0W0V762</accession>
<dbReference type="InterPro" id="IPR013762">
    <property type="entry name" value="Integrase-like_cat_sf"/>
</dbReference>
<feature type="region of interest" description="Disordered" evidence="2">
    <location>
        <begin position="101"/>
        <end position="125"/>
    </location>
</feature>
<dbReference type="InterPro" id="IPR002104">
    <property type="entry name" value="Integrase_catalytic"/>
</dbReference>
<dbReference type="GO" id="GO:0003677">
    <property type="term" value="F:DNA binding"/>
    <property type="evidence" value="ECO:0007669"/>
    <property type="project" value="InterPro"/>
</dbReference>